<accession>A0A481YW55</accession>
<evidence type="ECO:0000256" key="3">
    <source>
        <dbReference type="ARBA" id="ARBA00023288"/>
    </source>
</evidence>
<dbReference type="InterPro" id="IPR029071">
    <property type="entry name" value="Ubiquitin-like_domsf"/>
</dbReference>
<dbReference type="GO" id="GO:0016020">
    <property type="term" value="C:membrane"/>
    <property type="evidence" value="ECO:0007669"/>
    <property type="project" value="UniProtKB-SubCell"/>
</dbReference>
<evidence type="ECO:0000256" key="2">
    <source>
        <dbReference type="ARBA" id="ARBA00023136"/>
    </source>
</evidence>
<gene>
    <name evidence="4" type="ORF">LCMAC201_00330</name>
</gene>
<proteinExistence type="predicted"/>
<organism evidence="4">
    <name type="scientific">Marseillevirus LCMAC201</name>
    <dbReference type="NCBI Taxonomy" id="2506605"/>
    <lineage>
        <taxon>Viruses</taxon>
        <taxon>Varidnaviria</taxon>
        <taxon>Bamfordvirae</taxon>
        <taxon>Nucleocytoviricota</taxon>
        <taxon>Megaviricetes</taxon>
        <taxon>Pimascovirales</taxon>
        <taxon>Pimascovirales incertae sedis</taxon>
        <taxon>Marseilleviridae</taxon>
    </lineage>
</organism>
<dbReference type="Gene3D" id="3.10.20.90">
    <property type="entry name" value="Phosphatidylinositol 3-kinase Catalytic Subunit, Chain A, domain 1"/>
    <property type="match status" value="1"/>
</dbReference>
<keyword evidence="2" id="KW-0472">Membrane</keyword>
<keyword evidence="3" id="KW-0449">Lipoprotein</keyword>
<reference evidence="4" key="1">
    <citation type="journal article" date="2019" name="MBio">
        <title>Virus Genomes from Deep Sea Sediments Expand the Ocean Megavirome and Support Independent Origins of Viral Gigantism.</title>
        <authorList>
            <person name="Backstrom D."/>
            <person name="Yutin N."/>
            <person name="Jorgensen S.L."/>
            <person name="Dharamshi J."/>
            <person name="Homa F."/>
            <person name="Zaremba-Niedwiedzka K."/>
            <person name="Spang A."/>
            <person name="Wolf Y.I."/>
            <person name="Koonin E.V."/>
            <person name="Ettema T.J."/>
        </authorList>
    </citation>
    <scope>NUCLEOTIDE SEQUENCE</scope>
</reference>
<dbReference type="PANTHER" id="PTHR10969">
    <property type="entry name" value="MICROTUBULE-ASSOCIATED PROTEINS 1A/1B LIGHT CHAIN 3-RELATED"/>
    <property type="match status" value="1"/>
</dbReference>
<protein>
    <submittedName>
        <fullName evidence="4">Ubiquitin-like protein</fullName>
    </submittedName>
</protein>
<name>A0A481YW55_9VIRU</name>
<evidence type="ECO:0000256" key="1">
    <source>
        <dbReference type="ARBA" id="ARBA00004370"/>
    </source>
</evidence>
<dbReference type="EMBL" id="MK500344">
    <property type="protein sequence ID" value="QBK87131.1"/>
    <property type="molecule type" value="Genomic_DNA"/>
</dbReference>
<comment type="subcellular location">
    <subcellularLocation>
        <location evidence="1">Membrane</location>
    </subcellularLocation>
</comment>
<evidence type="ECO:0000313" key="4">
    <source>
        <dbReference type="EMBL" id="QBK87131.1"/>
    </source>
</evidence>
<dbReference type="Pfam" id="PF02991">
    <property type="entry name" value="ATG8"/>
    <property type="match status" value="1"/>
</dbReference>
<sequence>MQGTFKSETQFEKRLELCTRLRKQHPDRIPIIVEVAKNSQLTIKCRKFLAPSEISIGGFLNVIRKQASIGYEEACFIFCGTAGTLVPTSNTMAQVYEKYKDEDGFLYIIVALENTFGVLNTLDSWTFDLLNGILASSGRVVRGLVL</sequence>
<dbReference type="SUPFAM" id="SSF54236">
    <property type="entry name" value="Ubiquitin-like"/>
    <property type="match status" value="1"/>
</dbReference>
<dbReference type="InterPro" id="IPR004241">
    <property type="entry name" value="Atg8-like"/>
</dbReference>